<protein>
    <submittedName>
        <fullName evidence="9">Polyketide synthase type I</fullName>
    </submittedName>
</protein>
<gene>
    <name evidence="9" type="ORF">DN069_13390</name>
</gene>
<name>A0A2X0IKG8_9ACTN</name>
<accession>A0A2X0IKG8</accession>
<dbReference type="GO" id="GO:0004312">
    <property type="term" value="F:fatty acid synthase activity"/>
    <property type="evidence" value="ECO:0007669"/>
    <property type="project" value="TreeGrafter"/>
</dbReference>
<dbReference type="Gene3D" id="3.40.47.10">
    <property type="match status" value="1"/>
</dbReference>
<dbReference type="InterPro" id="IPR050091">
    <property type="entry name" value="PKS_NRPS_Biosynth_Enz"/>
</dbReference>
<dbReference type="PROSITE" id="PS52004">
    <property type="entry name" value="KS3_2"/>
    <property type="match status" value="1"/>
</dbReference>
<dbReference type="GO" id="GO:0017000">
    <property type="term" value="P:antibiotic biosynthetic process"/>
    <property type="evidence" value="ECO:0007669"/>
    <property type="project" value="UniProtKB-KW"/>
</dbReference>
<dbReference type="InterPro" id="IPR016036">
    <property type="entry name" value="Malonyl_transacylase_ACP-bd"/>
</dbReference>
<dbReference type="GO" id="GO:0004315">
    <property type="term" value="F:3-oxoacyl-[acyl-carrier-protein] synthase activity"/>
    <property type="evidence" value="ECO:0007669"/>
    <property type="project" value="InterPro"/>
</dbReference>
<dbReference type="GO" id="GO:0005737">
    <property type="term" value="C:cytoplasm"/>
    <property type="evidence" value="ECO:0007669"/>
    <property type="project" value="TreeGrafter"/>
</dbReference>
<dbReference type="SUPFAM" id="SSF52151">
    <property type="entry name" value="FabD/lysophospholipase-like"/>
    <property type="match status" value="1"/>
</dbReference>
<dbReference type="Gene3D" id="3.40.366.10">
    <property type="entry name" value="Malonyl-Coenzyme A Acyl Carrier Protein, domain 2"/>
    <property type="match status" value="1"/>
</dbReference>
<dbReference type="InterPro" id="IPR001227">
    <property type="entry name" value="Ac_transferase_dom_sf"/>
</dbReference>
<dbReference type="Pfam" id="PF16197">
    <property type="entry name" value="KAsynt_C_assoc"/>
    <property type="match status" value="1"/>
</dbReference>
<reference evidence="9 10" key="1">
    <citation type="submission" date="2018-06" db="EMBL/GenBank/DDBJ databases">
        <title>Streptacidiphilus pinicola sp. nov., isolated from pine grove soil.</title>
        <authorList>
            <person name="Roh S.G."/>
            <person name="Park S."/>
            <person name="Kim M.-K."/>
            <person name="Yun B.-R."/>
            <person name="Park J."/>
            <person name="Kim M.J."/>
            <person name="Kim Y.S."/>
            <person name="Kim S.B."/>
        </authorList>
    </citation>
    <scope>NUCLEOTIDE SEQUENCE [LARGE SCALE GENOMIC DNA]</scope>
    <source>
        <strain evidence="9 10">MMS16-CNU450</strain>
    </source>
</reference>
<feature type="domain" description="Carrier" evidence="7">
    <location>
        <begin position="903"/>
        <end position="978"/>
    </location>
</feature>
<organism evidence="9 10">
    <name type="scientific">Streptacidiphilus pinicola</name>
    <dbReference type="NCBI Taxonomy" id="2219663"/>
    <lineage>
        <taxon>Bacteria</taxon>
        <taxon>Bacillati</taxon>
        <taxon>Actinomycetota</taxon>
        <taxon>Actinomycetes</taxon>
        <taxon>Kitasatosporales</taxon>
        <taxon>Streptomycetaceae</taxon>
        <taxon>Streptacidiphilus</taxon>
    </lineage>
</organism>
<keyword evidence="1" id="KW-0596">Phosphopantetheine</keyword>
<dbReference type="GO" id="GO:0071770">
    <property type="term" value="P:DIM/DIP cell wall layer assembly"/>
    <property type="evidence" value="ECO:0007669"/>
    <property type="project" value="TreeGrafter"/>
</dbReference>
<dbReference type="InterPro" id="IPR032821">
    <property type="entry name" value="PKS_assoc"/>
</dbReference>
<evidence type="ECO:0000256" key="6">
    <source>
        <dbReference type="SAM" id="MobiDB-lite"/>
    </source>
</evidence>
<dbReference type="PANTHER" id="PTHR43775">
    <property type="entry name" value="FATTY ACID SYNTHASE"/>
    <property type="match status" value="1"/>
</dbReference>
<dbReference type="EMBL" id="QKYN01000051">
    <property type="protein sequence ID" value="RAG85117.1"/>
    <property type="molecule type" value="Genomic_DNA"/>
</dbReference>
<feature type="region of interest" description="Disordered" evidence="6">
    <location>
        <begin position="874"/>
        <end position="906"/>
    </location>
</feature>
<dbReference type="InterPro" id="IPR014043">
    <property type="entry name" value="Acyl_transferase_dom"/>
</dbReference>
<dbReference type="SMART" id="SM00825">
    <property type="entry name" value="PKS_KS"/>
    <property type="match status" value="1"/>
</dbReference>
<dbReference type="RefSeq" id="WP_111501177.1">
    <property type="nucleotide sequence ID" value="NZ_QKYN01000051.1"/>
</dbReference>
<dbReference type="InterPro" id="IPR006162">
    <property type="entry name" value="Ppantetheine_attach_site"/>
</dbReference>
<evidence type="ECO:0000256" key="4">
    <source>
        <dbReference type="ARBA" id="ARBA00023194"/>
    </source>
</evidence>
<dbReference type="InterPro" id="IPR014030">
    <property type="entry name" value="Ketoacyl_synth_N"/>
</dbReference>
<dbReference type="SMART" id="SM00827">
    <property type="entry name" value="PKS_AT"/>
    <property type="match status" value="1"/>
</dbReference>
<keyword evidence="4" id="KW-0045">Antibiotic biosynthesis</keyword>
<dbReference type="Pfam" id="PF02801">
    <property type="entry name" value="Ketoacyl-synt_C"/>
    <property type="match status" value="1"/>
</dbReference>
<dbReference type="SUPFAM" id="SSF53901">
    <property type="entry name" value="Thiolase-like"/>
    <property type="match status" value="1"/>
</dbReference>
<dbReference type="PROSITE" id="PS50075">
    <property type="entry name" value="CARRIER"/>
    <property type="match status" value="1"/>
</dbReference>
<dbReference type="InterPro" id="IPR018201">
    <property type="entry name" value="Ketoacyl_synth_AS"/>
</dbReference>
<dbReference type="InterPro" id="IPR020806">
    <property type="entry name" value="PKS_PP-bd"/>
</dbReference>
<evidence type="ECO:0000256" key="2">
    <source>
        <dbReference type="ARBA" id="ARBA00022553"/>
    </source>
</evidence>
<dbReference type="InterPro" id="IPR014031">
    <property type="entry name" value="Ketoacyl_synth_C"/>
</dbReference>
<dbReference type="OrthoDB" id="9778690at2"/>
<dbReference type="GO" id="GO:0031177">
    <property type="term" value="F:phosphopantetheine binding"/>
    <property type="evidence" value="ECO:0007669"/>
    <property type="project" value="InterPro"/>
</dbReference>
<dbReference type="Gene3D" id="3.30.70.3290">
    <property type="match status" value="1"/>
</dbReference>
<sequence length="988" mass="104638">MTVRADGHDSVAVIGFAGRFPQADSVPRLWDALLQGRELITHYDRDQLAALGAPEAVLGDEQFVGAFGALDDIESFDADLFGYSRREAELTDPQQRLLLECAWHALDDAGYGGFHGDCAVFASTSVSGYLLRHVLGNAAEWAGADQLQLVLGNEKDHASTRIAYKLDLTGPALTVQTACSSSLVAVHLATQSILNGECDLALAGAATVQLPEVPGYQFSKHGIFSPDGHCRPFDESAHGTVPANGVAMVVLKRTDRAIADGDTVHAVIRGSALNNDGARKMGYSAPSHDGQVAVISAALRAADVDPATIGYVEAHGTGTEVGDVIELAALTEAYRRHTDASGYCKIGSLKGNAGHLDAAAGVSSLIKTVLAVREGVIPASINCDVPHPGFDWANSPFTVNTESSPWEAATGPRRAAVSGFGMGGTNVHVIVEQAPESASRPEPRAAGGPRLVPVSGHTQEAVEALSADLAGRLEEGTVDAGDMAHTLAHGRRTLRWRSAVTGSTSAEIAERLRGSRPRLVPKKAALTMLFPGQGQHYPGMAANLYEAFDTFREVFDECTKAADPLAGPTLRETLLGTADPGVAEAAMASTRFAQPALFIVEYALARQLRSWGVHPRYLVGHSIGEFAAACLAEVMSPQDAVALVCARGRLMDATTRAGMLAVRTSEAACEALLPPTLTIAAVNGPSAVVVAGADDDLDSFAADLARQGITTRRLSVERAFHSPFMDPVLDEFREIAEGFRYRKPRLRVISTLTGAPVREYSADYWVRQLRQRVRFAEAAAHAVAAQNPVLLEVGPGAALTGAVQSFATDARPSAVLTMPQPGRQHEAPTALLEAAGVLWESGVDLDLGALGAAPGRRVPLPAYPFSRERHWLDARPSVPQPAVPEPTRAADEGPKAPAPQADRHEPDVLGRVVQIWQRLLGAGDLGPDSDFFELGGDSLTAVRLLAALNRDLGVTLDLTDVLEERTIARQATAIRQLLDSPSARTEDH</sequence>
<dbReference type="InterPro" id="IPR020841">
    <property type="entry name" value="PKS_Beta-ketoAc_synthase_dom"/>
</dbReference>
<keyword evidence="10" id="KW-1185">Reference proteome</keyword>
<dbReference type="PROSITE" id="PS00012">
    <property type="entry name" value="PHOSPHOPANTETHEINE"/>
    <property type="match status" value="1"/>
</dbReference>
<dbReference type="Pfam" id="PF00550">
    <property type="entry name" value="PP-binding"/>
    <property type="match status" value="1"/>
</dbReference>
<proteinExistence type="predicted"/>
<dbReference type="GO" id="GO:0005886">
    <property type="term" value="C:plasma membrane"/>
    <property type="evidence" value="ECO:0007669"/>
    <property type="project" value="TreeGrafter"/>
</dbReference>
<dbReference type="Proteomes" id="UP000248889">
    <property type="component" value="Unassembled WGS sequence"/>
</dbReference>
<dbReference type="Pfam" id="PF00698">
    <property type="entry name" value="Acyl_transf_1"/>
    <property type="match status" value="1"/>
</dbReference>
<dbReference type="SUPFAM" id="SSF55048">
    <property type="entry name" value="Probable ACP-binding domain of malonyl-CoA ACP transacylase"/>
    <property type="match status" value="1"/>
</dbReference>
<feature type="domain" description="Ketosynthase family 3 (KS3)" evidence="8">
    <location>
        <begin position="8"/>
        <end position="433"/>
    </location>
</feature>
<dbReference type="SMART" id="SM00823">
    <property type="entry name" value="PKS_PP"/>
    <property type="match status" value="1"/>
</dbReference>
<dbReference type="Gene3D" id="1.10.1200.10">
    <property type="entry name" value="ACP-like"/>
    <property type="match status" value="1"/>
</dbReference>
<keyword evidence="3" id="KW-0808">Transferase</keyword>
<dbReference type="AlphaFoldDB" id="A0A2X0IKG8"/>
<comment type="caution">
    <text evidence="9">The sequence shown here is derived from an EMBL/GenBank/DDBJ whole genome shotgun (WGS) entry which is preliminary data.</text>
</comment>
<keyword evidence="2" id="KW-0597">Phosphoprotein</keyword>
<dbReference type="CDD" id="cd00833">
    <property type="entry name" value="PKS"/>
    <property type="match status" value="1"/>
</dbReference>
<evidence type="ECO:0000256" key="3">
    <source>
        <dbReference type="ARBA" id="ARBA00022679"/>
    </source>
</evidence>
<evidence type="ECO:0000259" key="8">
    <source>
        <dbReference type="PROSITE" id="PS52004"/>
    </source>
</evidence>
<dbReference type="InterPro" id="IPR016039">
    <property type="entry name" value="Thiolase-like"/>
</dbReference>
<dbReference type="InterPro" id="IPR016035">
    <property type="entry name" value="Acyl_Trfase/lysoPLipase"/>
</dbReference>
<dbReference type="PANTHER" id="PTHR43775:SF37">
    <property type="entry name" value="SI:DKEY-61P9.11"/>
    <property type="match status" value="1"/>
</dbReference>
<evidence type="ECO:0000256" key="1">
    <source>
        <dbReference type="ARBA" id="ARBA00022450"/>
    </source>
</evidence>
<dbReference type="GO" id="GO:0006633">
    <property type="term" value="P:fatty acid biosynthetic process"/>
    <property type="evidence" value="ECO:0007669"/>
    <property type="project" value="InterPro"/>
</dbReference>
<dbReference type="SUPFAM" id="SSF47336">
    <property type="entry name" value="ACP-like"/>
    <property type="match status" value="1"/>
</dbReference>
<keyword evidence="5" id="KW-0012">Acyltransferase</keyword>
<dbReference type="InterPro" id="IPR036736">
    <property type="entry name" value="ACP-like_sf"/>
</dbReference>
<evidence type="ECO:0000313" key="10">
    <source>
        <dbReference type="Proteomes" id="UP000248889"/>
    </source>
</evidence>
<evidence type="ECO:0000313" key="9">
    <source>
        <dbReference type="EMBL" id="RAG85117.1"/>
    </source>
</evidence>
<evidence type="ECO:0000256" key="5">
    <source>
        <dbReference type="ARBA" id="ARBA00023315"/>
    </source>
</evidence>
<dbReference type="InterPro" id="IPR009081">
    <property type="entry name" value="PP-bd_ACP"/>
</dbReference>
<evidence type="ECO:0000259" key="7">
    <source>
        <dbReference type="PROSITE" id="PS50075"/>
    </source>
</evidence>
<dbReference type="Pfam" id="PF00109">
    <property type="entry name" value="ketoacyl-synt"/>
    <property type="match status" value="1"/>
</dbReference>
<dbReference type="PROSITE" id="PS00606">
    <property type="entry name" value="KS3_1"/>
    <property type="match status" value="1"/>
</dbReference>